<dbReference type="EnsemblPlants" id="AVESA.00010b.r2.6CG1091560.1">
    <property type="protein sequence ID" value="AVESA.00010b.r2.6CG1091560.1.CDS"/>
    <property type="gene ID" value="AVESA.00010b.r2.6CG1091560"/>
</dbReference>
<evidence type="ECO:0000313" key="2">
    <source>
        <dbReference type="Proteomes" id="UP001732700"/>
    </source>
</evidence>
<protein>
    <submittedName>
        <fullName evidence="1">Uncharacterized protein</fullName>
    </submittedName>
</protein>
<reference evidence="1" key="1">
    <citation type="submission" date="2021-05" db="EMBL/GenBank/DDBJ databases">
        <authorList>
            <person name="Scholz U."/>
            <person name="Mascher M."/>
            <person name="Fiebig A."/>
        </authorList>
    </citation>
    <scope>NUCLEOTIDE SEQUENCE [LARGE SCALE GENOMIC DNA]</scope>
</reference>
<accession>A0ACD5Z751</accession>
<reference evidence="1" key="2">
    <citation type="submission" date="2025-09" db="UniProtKB">
        <authorList>
            <consortium name="EnsemblPlants"/>
        </authorList>
    </citation>
    <scope>IDENTIFICATION</scope>
</reference>
<keyword evidence="2" id="KW-1185">Reference proteome</keyword>
<proteinExistence type="predicted"/>
<sequence length="216" mass="24910">MLRLLQQHLERVRAKMKYQADKNRSERSVQLGDMVFMKLQSYIQSSVALRAHHKLLFKFYGPYRILEKVGASTYRLELPPNNKIHPVFHVSQLKQALGVDCQGSSLVSQALIQWSGQPESLATWEDIEELRQRFPRAAAWRQDAFQGKESVSIADTEAMTQARSEDDAQATKRCRRPSTRYASKDWIFIKFVATCFLCLLTSGWDDPLPKFSLIRS</sequence>
<dbReference type="Proteomes" id="UP001732700">
    <property type="component" value="Chromosome 6C"/>
</dbReference>
<evidence type="ECO:0000313" key="1">
    <source>
        <dbReference type="EnsemblPlants" id="AVESA.00010b.r2.6CG1091560.1.CDS"/>
    </source>
</evidence>
<organism evidence="1 2">
    <name type="scientific">Avena sativa</name>
    <name type="common">Oat</name>
    <dbReference type="NCBI Taxonomy" id="4498"/>
    <lineage>
        <taxon>Eukaryota</taxon>
        <taxon>Viridiplantae</taxon>
        <taxon>Streptophyta</taxon>
        <taxon>Embryophyta</taxon>
        <taxon>Tracheophyta</taxon>
        <taxon>Spermatophyta</taxon>
        <taxon>Magnoliopsida</taxon>
        <taxon>Liliopsida</taxon>
        <taxon>Poales</taxon>
        <taxon>Poaceae</taxon>
        <taxon>BOP clade</taxon>
        <taxon>Pooideae</taxon>
        <taxon>Poodae</taxon>
        <taxon>Poeae</taxon>
        <taxon>Poeae Chloroplast Group 1 (Aveneae type)</taxon>
        <taxon>Aveninae</taxon>
        <taxon>Avena</taxon>
    </lineage>
</organism>
<name>A0ACD5Z751_AVESA</name>